<feature type="domain" description="Periplasmic binding protein" evidence="5">
    <location>
        <begin position="34"/>
        <end position="295"/>
    </location>
</feature>
<sequence>MNRLTTPLRTQLIAAVALGLACAMTAHAAPSGTVAFLMPDQASTRYEQHDFPGFKAEMSKLCPDCKVLYQNANADASQQQQQFNSVIAQGAKVIVLDPVDSTAAASLVHMAQGRGVKVIAYDRPVPSTPADYYVSFDNEDIGKSIAQSLVQHLKSSGVAASKGGVLEVNGSPTDAAAGLIKKGIHEGLEGSGYKTLAEYDTPEWAPPKAQQWVSGQITRFSTQIVGVVAANDGTAGGTVAAFKAAGVNPVPPVTGNDATTAGLQLIIAGDQYNTILKPSEIVAGAAAKVAVGFLSNQPVKGETTLFKTPTQLFKPAVITQQNIKAEVIDKGFASAKDLCTGRYADGCKKLGIAN</sequence>
<dbReference type="GO" id="GO:0030246">
    <property type="term" value="F:carbohydrate binding"/>
    <property type="evidence" value="ECO:0007669"/>
    <property type="project" value="TreeGrafter"/>
</dbReference>
<comment type="subcellular location">
    <subcellularLocation>
        <location evidence="1">Periplasm</location>
    </subcellularLocation>
</comment>
<dbReference type="PANTHER" id="PTHR30036">
    <property type="entry name" value="D-XYLOSE-BINDING PERIPLASMIC PROTEIN"/>
    <property type="match status" value="1"/>
</dbReference>
<evidence type="ECO:0000259" key="5">
    <source>
        <dbReference type="Pfam" id="PF13407"/>
    </source>
</evidence>
<organism evidence="6 7">
    <name type="scientific">Paraburkholderia acidisoli</name>
    <dbReference type="NCBI Taxonomy" id="2571748"/>
    <lineage>
        <taxon>Bacteria</taxon>
        <taxon>Pseudomonadati</taxon>
        <taxon>Pseudomonadota</taxon>
        <taxon>Betaproteobacteria</taxon>
        <taxon>Burkholderiales</taxon>
        <taxon>Burkholderiaceae</taxon>
        <taxon>Paraburkholderia</taxon>
    </lineage>
</organism>
<comment type="similarity">
    <text evidence="2">Belongs to the bacterial solute-binding protein 2 family.</text>
</comment>
<evidence type="ECO:0000313" key="7">
    <source>
        <dbReference type="Proteomes" id="UP000433577"/>
    </source>
</evidence>
<evidence type="ECO:0000256" key="2">
    <source>
        <dbReference type="ARBA" id="ARBA00007639"/>
    </source>
</evidence>
<dbReference type="PANTHER" id="PTHR30036:SF1">
    <property type="entry name" value="D-XYLOSE-BINDING PERIPLASMIC PROTEIN"/>
    <property type="match status" value="1"/>
</dbReference>
<feature type="signal peptide" evidence="4">
    <location>
        <begin position="1"/>
        <end position="28"/>
    </location>
</feature>
<evidence type="ECO:0000256" key="1">
    <source>
        <dbReference type="ARBA" id="ARBA00004418"/>
    </source>
</evidence>
<evidence type="ECO:0000256" key="3">
    <source>
        <dbReference type="ARBA" id="ARBA00022729"/>
    </source>
</evidence>
<dbReference type="InterPro" id="IPR028082">
    <property type="entry name" value="Peripla_BP_I"/>
</dbReference>
<dbReference type="PROSITE" id="PS51257">
    <property type="entry name" value="PROKAR_LIPOPROTEIN"/>
    <property type="match status" value="1"/>
</dbReference>
<dbReference type="Gene3D" id="3.40.50.2300">
    <property type="match status" value="2"/>
</dbReference>
<evidence type="ECO:0000256" key="4">
    <source>
        <dbReference type="SAM" id="SignalP"/>
    </source>
</evidence>
<dbReference type="Proteomes" id="UP000433577">
    <property type="component" value="Chromosome 4"/>
</dbReference>
<dbReference type="OrthoDB" id="9773673at2"/>
<protein>
    <submittedName>
        <fullName evidence="6">Substrate-binding domain-containing protein</fullName>
    </submittedName>
</protein>
<evidence type="ECO:0000313" key="6">
    <source>
        <dbReference type="EMBL" id="QGZ66558.1"/>
    </source>
</evidence>
<dbReference type="KEGG" id="pacs:FAZ98_32860"/>
<accession>A0A7Z2GRF7</accession>
<keyword evidence="3 4" id="KW-0732">Signal</keyword>
<reference evidence="6 7" key="1">
    <citation type="submission" date="2019-12" db="EMBL/GenBank/DDBJ databases">
        <title>Paraburkholderia acidiphila 7Q-K02 sp. nov and Paraburkholderia acidisoli DHF22 sp. nov., two strains isolated from forest soil.</title>
        <authorList>
            <person name="Gao Z."/>
            <person name="Qiu L."/>
        </authorList>
    </citation>
    <scope>NUCLEOTIDE SEQUENCE [LARGE SCALE GENOMIC DNA]</scope>
    <source>
        <strain evidence="6 7">DHF22</strain>
    </source>
</reference>
<proteinExistence type="inferred from homology"/>
<keyword evidence="7" id="KW-1185">Reference proteome</keyword>
<gene>
    <name evidence="6" type="ORF">FAZ98_32860</name>
</gene>
<dbReference type="EMBL" id="CP046916">
    <property type="protein sequence ID" value="QGZ66558.1"/>
    <property type="molecule type" value="Genomic_DNA"/>
</dbReference>
<dbReference type="InterPro" id="IPR025997">
    <property type="entry name" value="SBP_2_dom"/>
</dbReference>
<dbReference type="Pfam" id="PF13407">
    <property type="entry name" value="Peripla_BP_4"/>
    <property type="match status" value="1"/>
</dbReference>
<dbReference type="InterPro" id="IPR050555">
    <property type="entry name" value="Bact_Solute-Bind_Prot2"/>
</dbReference>
<dbReference type="SUPFAM" id="SSF53822">
    <property type="entry name" value="Periplasmic binding protein-like I"/>
    <property type="match status" value="1"/>
</dbReference>
<dbReference type="AlphaFoldDB" id="A0A7Z2GRF7"/>
<dbReference type="RefSeq" id="WP_158958011.1">
    <property type="nucleotide sequence ID" value="NZ_CP046916.1"/>
</dbReference>
<name>A0A7Z2GRF7_9BURK</name>
<feature type="chain" id="PRO_5030872980" evidence="4">
    <location>
        <begin position="29"/>
        <end position="354"/>
    </location>
</feature>
<dbReference type="GO" id="GO:0030288">
    <property type="term" value="C:outer membrane-bounded periplasmic space"/>
    <property type="evidence" value="ECO:0007669"/>
    <property type="project" value="TreeGrafter"/>
</dbReference>
<dbReference type="CDD" id="cd19995">
    <property type="entry name" value="PBP1_ABC_xylose_binding-like"/>
    <property type="match status" value="1"/>
</dbReference>